<evidence type="ECO:0000256" key="2">
    <source>
        <dbReference type="SAM" id="MobiDB-lite"/>
    </source>
</evidence>
<reference evidence="3 4" key="1">
    <citation type="submission" date="2024-02" db="EMBL/GenBank/DDBJ databases">
        <authorList>
            <person name="Chen Y."/>
            <person name="Shah S."/>
            <person name="Dougan E. K."/>
            <person name="Thang M."/>
            <person name="Chan C."/>
        </authorList>
    </citation>
    <scope>NUCLEOTIDE SEQUENCE [LARGE SCALE GENOMIC DNA]</scope>
</reference>
<accession>A0ABP0L4J4</accession>
<feature type="region of interest" description="Disordered" evidence="2">
    <location>
        <begin position="138"/>
        <end position="190"/>
    </location>
</feature>
<organism evidence="3 4">
    <name type="scientific">Durusdinium trenchii</name>
    <dbReference type="NCBI Taxonomy" id="1381693"/>
    <lineage>
        <taxon>Eukaryota</taxon>
        <taxon>Sar</taxon>
        <taxon>Alveolata</taxon>
        <taxon>Dinophyceae</taxon>
        <taxon>Suessiales</taxon>
        <taxon>Symbiodiniaceae</taxon>
        <taxon>Durusdinium</taxon>
    </lineage>
</organism>
<name>A0ABP0L4J4_9DINO</name>
<proteinExistence type="predicted"/>
<feature type="compositionally biased region" description="Basic and acidic residues" evidence="2">
    <location>
        <begin position="138"/>
        <end position="153"/>
    </location>
</feature>
<feature type="region of interest" description="Disordered" evidence="2">
    <location>
        <begin position="403"/>
        <end position="429"/>
    </location>
</feature>
<sequence length="450" mass="50416">PRMSFTPPLLTRSGHALTQLQEGDLLGAVLGNLEDLVLRHALIIEGAQPAQSTTERLERLELENAELRSRLRILDERPAEEAPEPQAEADAEVAKVELSPGAPCTPAAVEATEAEAVELPVEDFAVVQDQAEVAKHEEVVKREEDPVDVEKLGQSESKNLLPSSEVREVVPPPETPLPELAPVKENPSKRKGTPLCVSLLSMQSPDQPAMKLDMHSKSTIAELRAEVMNVFEMDERTAKRLRFLRKRGTCYVSFKEGEHVREKIFLHDPDIRALSGVKLRSFSGVGGSSPTPELGGLKHSLPAGVDSFMQEFILHTFSRMNEEELASWNALPKFVIWTIWFDLLSSPLFRKCLDGKFRDSLFGPNFDRKASIRLAKEDPVLREYAFHKRQLISMWFHEEPEAEPISTTNSLPEAAKKDTSPVEKVRDPKESWTNACGLFDFDELEEAEMK</sequence>
<dbReference type="EMBL" id="CAXAMM010014514">
    <property type="protein sequence ID" value="CAK9034005.1"/>
    <property type="molecule type" value="Genomic_DNA"/>
</dbReference>
<evidence type="ECO:0000313" key="3">
    <source>
        <dbReference type="EMBL" id="CAK9034005.1"/>
    </source>
</evidence>
<keyword evidence="4" id="KW-1185">Reference proteome</keyword>
<dbReference type="Proteomes" id="UP001642464">
    <property type="component" value="Unassembled WGS sequence"/>
</dbReference>
<feature type="compositionally biased region" description="Basic and acidic residues" evidence="2">
    <location>
        <begin position="414"/>
        <end position="429"/>
    </location>
</feature>
<evidence type="ECO:0000256" key="1">
    <source>
        <dbReference type="SAM" id="Coils"/>
    </source>
</evidence>
<evidence type="ECO:0000313" key="4">
    <source>
        <dbReference type="Proteomes" id="UP001642464"/>
    </source>
</evidence>
<feature type="coiled-coil region" evidence="1">
    <location>
        <begin position="50"/>
        <end position="77"/>
    </location>
</feature>
<comment type="caution">
    <text evidence="3">The sequence shown here is derived from an EMBL/GenBank/DDBJ whole genome shotgun (WGS) entry which is preliminary data.</text>
</comment>
<gene>
    <name evidence="3" type="ORF">SCF082_LOCUS20709</name>
</gene>
<protein>
    <submittedName>
        <fullName evidence="3">Ribosome-binding protein 1</fullName>
    </submittedName>
</protein>
<keyword evidence="1" id="KW-0175">Coiled coil</keyword>
<feature type="non-terminal residue" evidence="3">
    <location>
        <position position="1"/>
    </location>
</feature>